<sequence length="201" mass="23326">MRCLKSVRVYFYLCLLLGWSLNASAQADSKAISGHIDVIHLNESQQNGQLLLDAQGDIALSAGLLEALAKGITLYFRTDIEVRQLKSGLMRWHQPIVTRIDYLTELSYSRFYQRYTLVNQRNGNVQHFQDLQQALNTLTRLQSVALVAMNQLHPGLNYQIRLRFSVDYWQLNAPLLTHALFHREWRLTSDWHYTPIQLGRL</sequence>
<dbReference type="STRING" id="717772.THIAE_09750"/>
<evidence type="ECO:0000313" key="2">
    <source>
        <dbReference type="EMBL" id="AHF01995.1"/>
    </source>
</evidence>
<dbReference type="HOGENOM" id="CLU_1359882_0_0_6"/>
<keyword evidence="1" id="KW-0732">Signal</keyword>
<evidence type="ECO:0000256" key="1">
    <source>
        <dbReference type="SAM" id="SignalP"/>
    </source>
</evidence>
<dbReference type="Pfam" id="PF14334">
    <property type="entry name" value="DUF4390"/>
    <property type="match status" value="1"/>
</dbReference>
<dbReference type="InParanoid" id="W0DTR3"/>
<dbReference type="KEGG" id="tao:THIAE_09750"/>
<accession>W0DTR3</accession>
<proteinExistence type="predicted"/>
<dbReference type="eggNOG" id="ENOG5031X9R">
    <property type="taxonomic scope" value="Bacteria"/>
</dbReference>
<dbReference type="InterPro" id="IPR025500">
    <property type="entry name" value="DUF4390"/>
</dbReference>
<protein>
    <recommendedName>
        <fullName evidence="4">DUF4390 domain-containing protein</fullName>
    </recommendedName>
</protein>
<dbReference type="Proteomes" id="UP000005380">
    <property type="component" value="Chromosome"/>
</dbReference>
<dbReference type="RefSeq" id="WP_006460206.1">
    <property type="nucleotide sequence ID" value="NZ_CP007030.1"/>
</dbReference>
<name>W0DTR3_9GAMM</name>
<gene>
    <name evidence="2" type="ORF">THIAE_09750</name>
</gene>
<organism evidence="2 3">
    <name type="scientific">Thiomicrospira aerophila AL3</name>
    <dbReference type="NCBI Taxonomy" id="717772"/>
    <lineage>
        <taxon>Bacteria</taxon>
        <taxon>Pseudomonadati</taxon>
        <taxon>Pseudomonadota</taxon>
        <taxon>Gammaproteobacteria</taxon>
        <taxon>Thiotrichales</taxon>
        <taxon>Piscirickettsiaceae</taxon>
        <taxon>Thiomicrospira</taxon>
    </lineage>
</organism>
<dbReference type="AlphaFoldDB" id="W0DTR3"/>
<keyword evidence="3" id="KW-1185">Reference proteome</keyword>
<dbReference type="EMBL" id="CP007030">
    <property type="protein sequence ID" value="AHF01995.1"/>
    <property type="molecule type" value="Genomic_DNA"/>
</dbReference>
<feature type="signal peptide" evidence="1">
    <location>
        <begin position="1"/>
        <end position="25"/>
    </location>
</feature>
<evidence type="ECO:0000313" key="3">
    <source>
        <dbReference type="Proteomes" id="UP000005380"/>
    </source>
</evidence>
<reference evidence="2 3" key="1">
    <citation type="submission" date="2013-12" db="EMBL/GenBank/DDBJ databases">
        <authorList>
            <consortium name="DOE Joint Genome Institute"/>
            <person name="Kappler U."/>
            <person name="Huntemann M."/>
            <person name="Han J."/>
            <person name="Chen A."/>
            <person name="Kyrpides N."/>
            <person name="Mavromatis K."/>
            <person name="Markowitz V."/>
            <person name="Palaniappan K."/>
            <person name="Ivanova N."/>
            <person name="Schaumberg A."/>
            <person name="Pati A."/>
            <person name="Liolios K."/>
            <person name="Nordberg H.P."/>
            <person name="Cantor M.N."/>
            <person name="Hua S.X."/>
            <person name="Woyke T."/>
        </authorList>
    </citation>
    <scope>NUCLEOTIDE SEQUENCE [LARGE SCALE GENOMIC DNA]</scope>
    <source>
        <strain evidence="3">AL2</strain>
    </source>
</reference>
<evidence type="ECO:0008006" key="4">
    <source>
        <dbReference type="Google" id="ProtNLM"/>
    </source>
</evidence>
<feature type="chain" id="PRO_5004787237" description="DUF4390 domain-containing protein" evidence="1">
    <location>
        <begin position="26"/>
        <end position="201"/>
    </location>
</feature>